<accession>A0A6J7BB83</accession>
<organism evidence="12">
    <name type="scientific">freshwater metagenome</name>
    <dbReference type="NCBI Taxonomy" id="449393"/>
    <lineage>
        <taxon>unclassified sequences</taxon>
        <taxon>metagenomes</taxon>
        <taxon>ecological metagenomes</taxon>
    </lineage>
</organism>
<keyword evidence="3 6" id="KW-0812">Transmembrane</keyword>
<dbReference type="EMBL" id="CAFBQY010000006">
    <property type="protein sequence ID" value="CAB5072122.1"/>
    <property type="molecule type" value="Genomic_DNA"/>
</dbReference>
<feature type="transmembrane region" description="Helical" evidence="6">
    <location>
        <begin position="40"/>
        <end position="63"/>
    </location>
</feature>
<sequence>MVIPSRIIEYIIAAMIIILAPGPSVLFVIARAIAWGRKIAVFTVAGNVTGAFVLSSLVAFGLGPILSSSELAYSAVQWGGGGYLVYLGISAIRARKIHAADMRNQGGSVPTFWRSVRDGFWVGALNPKGLVFYAAVLPQFVDIERGHVTSQLLLLGALFSILAFISDGTWGLLAGTARAWLASDEKRLENLRSTGGIVMITLGLLVIASAVRDLITT</sequence>
<dbReference type="Pfam" id="PF01810">
    <property type="entry name" value="LysE"/>
    <property type="match status" value="1"/>
</dbReference>
<feature type="transmembrane region" description="Helical" evidence="6">
    <location>
        <begin position="12"/>
        <end position="33"/>
    </location>
</feature>
<evidence type="ECO:0000313" key="11">
    <source>
        <dbReference type="EMBL" id="CAB4802033.1"/>
    </source>
</evidence>
<feature type="transmembrane region" description="Helical" evidence="6">
    <location>
        <begin position="152"/>
        <end position="173"/>
    </location>
</feature>
<evidence type="ECO:0000313" key="7">
    <source>
        <dbReference type="EMBL" id="CAB4606503.1"/>
    </source>
</evidence>
<dbReference type="GO" id="GO:0015171">
    <property type="term" value="F:amino acid transmembrane transporter activity"/>
    <property type="evidence" value="ECO:0007669"/>
    <property type="project" value="TreeGrafter"/>
</dbReference>
<evidence type="ECO:0000313" key="10">
    <source>
        <dbReference type="EMBL" id="CAB4748361.1"/>
    </source>
</evidence>
<evidence type="ECO:0000313" key="14">
    <source>
        <dbReference type="EMBL" id="CAB4983733.1"/>
    </source>
</evidence>
<dbReference type="GO" id="GO:0005886">
    <property type="term" value="C:plasma membrane"/>
    <property type="evidence" value="ECO:0007669"/>
    <property type="project" value="UniProtKB-SubCell"/>
</dbReference>
<evidence type="ECO:0000313" key="16">
    <source>
        <dbReference type="EMBL" id="CAB5072122.1"/>
    </source>
</evidence>
<evidence type="ECO:0000256" key="4">
    <source>
        <dbReference type="ARBA" id="ARBA00022989"/>
    </source>
</evidence>
<evidence type="ECO:0000256" key="3">
    <source>
        <dbReference type="ARBA" id="ARBA00022692"/>
    </source>
</evidence>
<evidence type="ECO:0000256" key="2">
    <source>
        <dbReference type="ARBA" id="ARBA00022475"/>
    </source>
</evidence>
<dbReference type="EMBL" id="CAEZUM010000087">
    <property type="protein sequence ID" value="CAB4606503.1"/>
    <property type="molecule type" value="Genomic_DNA"/>
</dbReference>
<evidence type="ECO:0000313" key="15">
    <source>
        <dbReference type="EMBL" id="CAB5017860.1"/>
    </source>
</evidence>
<dbReference type="EMBL" id="CAFAAN010000005">
    <property type="protein sequence ID" value="CAB4802033.1"/>
    <property type="molecule type" value="Genomic_DNA"/>
</dbReference>
<evidence type="ECO:0000313" key="12">
    <source>
        <dbReference type="EMBL" id="CAB4841259.1"/>
    </source>
</evidence>
<dbReference type="PIRSF" id="PIRSF006324">
    <property type="entry name" value="LeuE"/>
    <property type="match status" value="1"/>
</dbReference>
<dbReference type="PANTHER" id="PTHR30086:SF20">
    <property type="entry name" value="ARGININE EXPORTER PROTEIN ARGO-RELATED"/>
    <property type="match status" value="1"/>
</dbReference>
<dbReference type="InterPro" id="IPR001123">
    <property type="entry name" value="LeuE-type"/>
</dbReference>
<feature type="transmembrane region" description="Helical" evidence="6">
    <location>
        <begin position="75"/>
        <end position="94"/>
    </location>
</feature>
<dbReference type="EMBL" id="CAFBPO010000006">
    <property type="protein sequence ID" value="CAB5017860.1"/>
    <property type="molecule type" value="Genomic_DNA"/>
</dbReference>
<dbReference type="AlphaFoldDB" id="A0A6J7BB83"/>
<evidence type="ECO:0000256" key="1">
    <source>
        <dbReference type="ARBA" id="ARBA00004651"/>
    </source>
</evidence>
<keyword evidence="2" id="KW-1003">Cell membrane</keyword>
<dbReference type="EMBL" id="CAFBOO010000004">
    <property type="protein sequence ID" value="CAB4983733.1"/>
    <property type="molecule type" value="Genomic_DNA"/>
</dbReference>
<keyword evidence="5 6" id="KW-0472">Membrane</keyword>
<evidence type="ECO:0000256" key="6">
    <source>
        <dbReference type="SAM" id="Phobius"/>
    </source>
</evidence>
<protein>
    <submittedName>
        <fullName evidence="12">Unannotated protein</fullName>
    </submittedName>
</protein>
<gene>
    <name evidence="7" type="ORF">UFOPK1824_01087</name>
    <name evidence="8" type="ORF">UFOPK2340_00646</name>
    <name evidence="9" type="ORF">UFOPK2772_00604</name>
    <name evidence="10" type="ORF">UFOPK2850_00236</name>
    <name evidence="11" type="ORF">UFOPK3027_00710</name>
    <name evidence="12" type="ORF">UFOPK3256_00565</name>
    <name evidence="13" type="ORF">UFOPK3827_00493</name>
    <name evidence="14" type="ORF">UFOPK3982_00591</name>
    <name evidence="15" type="ORF">UFOPK4120_00659</name>
    <name evidence="16" type="ORF">UFOPK4404_00658</name>
</gene>
<reference evidence="12" key="1">
    <citation type="submission" date="2020-05" db="EMBL/GenBank/DDBJ databases">
        <authorList>
            <person name="Chiriac C."/>
            <person name="Salcher M."/>
            <person name="Ghai R."/>
            <person name="Kavagutti S V."/>
        </authorList>
    </citation>
    <scope>NUCLEOTIDE SEQUENCE</scope>
</reference>
<dbReference type="EMBL" id="CAFBNM010000004">
    <property type="protein sequence ID" value="CAB4950107.1"/>
    <property type="molecule type" value="Genomic_DNA"/>
</dbReference>
<dbReference type="EMBL" id="CAFAZW010000006">
    <property type="protein sequence ID" value="CAB4841259.1"/>
    <property type="molecule type" value="Genomic_DNA"/>
</dbReference>
<evidence type="ECO:0000313" key="8">
    <source>
        <dbReference type="EMBL" id="CAB4674384.1"/>
    </source>
</evidence>
<proteinExistence type="predicted"/>
<dbReference type="EMBL" id="CAEZXC010000027">
    <property type="protein sequence ID" value="CAB4674384.1"/>
    <property type="molecule type" value="Genomic_DNA"/>
</dbReference>
<keyword evidence="4 6" id="KW-1133">Transmembrane helix</keyword>
<name>A0A6J7BB83_9ZZZZ</name>
<evidence type="ECO:0000313" key="13">
    <source>
        <dbReference type="EMBL" id="CAB4950107.1"/>
    </source>
</evidence>
<evidence type="ECO:0000256" key="5">
    <source>
        <dbReference type="ARBA" id="ARBA00023136"/>
    </source>
</evidence>
<dbReference type="EMBL" id="CAEZZH010000002">
    <property type="protein sequence ID" value="CAB4748361.1"/>
    <property type="molecule type" value="Genomic_DNA"/>
</dbReference>
<dbReference type="PANTHER" id="PTHR30086">
    <property type="entry name" value="ARGININE EXPORTER PROTEIN ARGO"/>
    <property type="match status" value="1"/>
</dbReference>
<feature type="transmembrane region" description="Helical" evidence="6">
    <location>
        <begin position="193"/>
        <end position="211"/>
    </location>
</feature>
<evidence type="ECO:0000313" key="9">
    <source>
        <dbReference type="EMBL" id="CAB4735124.1"/>
    </source>
</evidence>
<comment type="subcellular location">
    <subcellularLocation>
        <location evidence="1">Cell membrane</location>
        <topology evidence="1">Multi-pass membrane protein</topology>
    </subcellularLocation>
</comment>
<dbReference type="EMBL" id="CAEZYT010000026">
    <property type="protein sequence ID" value="CAB4735124.1"/>
    <property type="molecule type" value="Genomic_DNA"/>
</dbReference>